<dbReference type="Proteomes" id="UP000555003">
    <property type="component" value="Unassembled WGS sequence"/>
</dbReference>
<sequence>MKKKLFLILFTVLSSYLYSQSKINVPTKFPTEYGKFTFSLGSKITLELKEIENSKYEYKVLTIEPIKGYYDLDKNEDLFSKKPQKNTIELFFMGAFYNGGKEDKDWKSVLLLRNNLEKPITYKADIKYYFSDKFENTSIVGAFPKTATSELWGHKIDYITLYGFEKLK</sequence>
<reference evidence="2 3" key="1">
    <citation type="submission" date="2020-08" db="EMBL/GenBank/DDBJ databases">
        <title>Genomic Encyclopedia of Type Strains, Phase IV (KMG-IV): sequencing the most valuable type-strain genomes for metagenomic binning, comparative biology and taxonomic classification.</title>
        <authorList>
            <person name="Goeker M."/>
        </authorList>
    </citation>
    <scope>NUCLEOTIDE SEQUENCE [LARGE SCALE GENOMIC DNA]</scope>
    <source>
        <strain evidence="2 3">DSM 100397</strain>
    </source>
</reference>
<organism evidence="2 3">
    <name type="scientific">Flavobacterium gossypii</name>
    <dbReference type="NCBI Taxonomy" id="1646119"/>
    <lineage>
        <taxon>Bacteria</taxon>
        <taxon>Pseudomonadati</taxon>
        <taxon>Bacteroidota</taxon>
        <taxon>Flavobacteriia</taxon>
        <taxon>Flavobacteriales</taxon>
        <taxon>Flavobacteriaceae</taxon>
        <taxon>Flavobacterium</taxon>
    </lineage>
</organism>
<feature type="chain" id="PRO_5046578474" description="DUF3868 domain-containing protein" evidence="1">
    <location>
        <begin position="20"/>
        <end position="168"/>
    </location>
</feature>
<name>A0ABR6DT10_9FLAO</name>
<evidence type="ECO:0008006" key="4">
    <source>
        <dbReference type="Google" id="ProtNLM"/>
    </source>
</evidence>
<keyword evidence="1" id="KW-0732">Signal</keyword>
<feature type="signal peptide" evidence="1">
    <location>
        <begin position="1"/>
        <end position="19"/>
    </location>
</feature>
<evidence type="ECO:0000313" key="3">
    <source>
        <dbReference type="Proteomes" id="UP000555003"/>
    </source>
</evidence>
<evidence type="ECO:0000313" key="2">
    <source>
        <dbReference type="EMBL" id="MBA9074822.1"/>
    </source>
</evidence>
<comment type="caution">
    <text evidence="2">The sequence shown here is derived from an EMBL/GenBank/DDBJ whole genome shotgun (WGS) entry which is preliminary data.</text>
</comment>
<dbReference type="EMBL" id="JACJIS010000003">
    <property type="protein sequence ID" value="MBA9074822.1"/>
    <property type="molecule type" value="Genomic_DNA"/>
</dbReference>
<proteinExistence type="predicted"/>
<dbReference type="RefSeq" id="WP_182494266.1">
    <property type="nucleotide sequence ID" value="NZ_JACJIS010000003.1"/>
</dbReference>
<keyword evidence="3" id="KW-1185">Reference proteome</keyword>
<protein>
    <recommendedName>
        <fullName evidence="4">DUF3868 domain-containing protein</fullName>
    </recommendedName>
</protein>
<evidence type="ECO:0000256" key="1">
    <source>
        <dbReference type="SAM" id="SignalP"/>
    </source>
</evidence>
<accession>A0ABR6DT10</accession>
<gene>
    <name evidence="2" type="ORF">GGR22_002995</name>
</gene>